<dbReference type="AlphaFoldDB" id="A0AB34K6P7"/>
<keyword evidence="3" id="KW-1185">Reference proteome</keyword>
<accession>A0AB34K6P7</accession>
<name>A0AB34K6P7_PRYPA</name>
<reference evidence="2 3" key="1">
    <citation type="journal article" date="2024" name="Science">
        <title>Giant polyketide synthase enzymes in the biosynthesis of giant marine polyether toxins.</title>
        <authorList>
            <person name="Fallon T.R."/>
            <person name="Shende V.V."/>
            <person name="Wierzbicki I.H."/>
            <person name="Pendleton A.L."/>
            <person name="Watervoot N.F."/>
            <person name="Auber R.P."/>
            <person name="Gonzalez D.J."/>
            <person name="Wisecaver J.H."/>
            <person name="Moore B.S."/>
        </authorList>
    </citation>
    <scope>NUCLEOTIDE SEQUENCE [LARGE SCALE GENOMIC DNA]</scope>
    <source>
        <strain evidence="2 3">12B1</strain>
    </source>
</reference>
<proteinExistence type="predicted"/>
<sequence length="87" mass="9362">MPLVRVKLMAGQRILAAPARPYASTKTVKEVLDQVLESHGGALTLRSALDVYPTAEENKSQRTELEKSDRRSGVDAIVPEDGAALSS</sequence>
<protein>
    <submittedName>
        <fullName evidence="2">Uncharacterized protein</fullName>
    </submittedName>
</protein>
<organism evidence="2 3">
    <name type="scientific">Prymnesium parvum</name>
    <name type="common">Toxic golden alga</name>
    <dbReference type="NCBI Taxonomy" id="97485"/>
    <lineage>
        <taxon>Eukaryota</taxon>
        <taxon>Haptista</taxon>
        <taxon>Haptophyta</taxon>
        <taxon>Prymnesiophyceae</taxon>
        <taxon>Prymnesiales</taxon>
        <taxon>Prymnesiaceae</taxon>
        <taxon>Prymnesium</taxon>
    </lineage>
</organism>
<evidence type="ECO:0000313" key="2">
    <source>
        <dbReference type="EMBL" id="KAL1528144.1"/>
    </source>
</evidence>
<evidence type="ECO:0000256" key="1">
    <source>
        <dbReference type="SAM" id="MobiDB-lite"/>
    </source>
</evidence>
<comment type="caution">
    <text evidence="2">The sequence shown here is derived from an EMBL/GenBank/DDBJ whole genome shotgun (WGS) entry which is preliminary data.</text>
</comment>
<dbReference type="EMBL" id="JBGBPQ010000002">
    <property type="protein sequence ID" value="KAL1528144.1"/>
    <property type="molecule type" value="Genomic_DNA"/>
</dbReference>
<gene>
    <name evidence="2" type="ORF">AB1Y20_009506</name>
</gene>
<feature type="region of interest" description="Disordered" evidence="1">
    <location>
        <begin position="54"/>
        <end position="87"/>
    </location>
</feature>
<evidence type="ECO:0000313" key="3">
    <source>
        <dbReference type="Proteomes" id="UP001515480"/>
    </source>
</evidence>
<dbReference type="Proteomes" id="UP001515480">
    <property type="component" value="Unassembled WGS sequence"/>
</dbReference>
<feature type="compositionally biased region" description="Basic and acidic residues" evidence="1">
    <location>
        <begin position="56"/>
        <end position="73"/>
    </location>
</feature>